<proteinExistence type="inferred from homology"/>
<comment type="similarity">
    <text evidence="2">Belongs to the BA14k family.</text>
</comment>
<feature type="region of interest" description="Disordered" evidence="7">
    <location>
        <begin position="110"/>
        <end position="132"/>
    </location>
</feature>
<evidence type="ECO:0000313" key="9">
    <source>
        <dbReference type="EMBL" id="SHJ97918.1"/>
    </source>
</evidence>
<keyword evidence="8" id="KW-0812">Transmembrane</keyword>
<feature type="compositionally biased region" description="Basic and acidic residues" evidence="7">
    <location>
        <begin position="337"/>
        <end position="349"/>
    </location>
</feature>
<feature type="region of interest" description="Disordered" evidence="7">
    <location>
        <begin position="262"/>
        <end position="298"/>
    </location>
</feature>
<feature type="region of interest" description="Disordered" evidence="7">
    <location>
        <begin position="210"/>
        <end position="243"/>
    </location>
</feature>
<organism evidence="9 10">
    <name type="scientific">Bradyrhizobium lablabi</name>
    <dbReference type="NCBI Taxonomy" id="722472"/>
    <lineage>
        <taxon>Bacteria</taxon>
        <taxon>Pseudomonadati</taxon>
        <taxon>Pseudomonadota</taxon>
        <taxon>Alphaproteobacteria</taxon>
        <taxon>Hyphomicrobiales</taxon>
        <taxon>Nitrobacteraceae</taxon>
        <taxon>Bradyrhizobium</taxon>
    </lineage>
</organism>
<dbReference type="Pfam" id="PF07886">
    <property type="entry name" value="BA14K"/>
    <property type="match status" value="1"/>
</dbReference>
<reference evidence="9 10" key="1">
    <citation type="submission" date="2016-11" db="EMBL/GenBank/DDBJ databases">
        <authorList>
            <person name="Jaros S."/>
            <person name="Januszkiewicz K."/>
            <person name="Wedrychowicz H."/>
        </authorList>
    </citation>
    <scope>NUCLEOTIDE SEQUENCE [LARGE SCALE GENOMIC DNA]</scope>
    <source>
        <strain evidence="9 10">GAS499</strain>
    </source>
</reference>
<keyword evidence="8" id="KW-1133">Transmembrane helix</keyword>
<evidence type="ECO:0000256" key="2">
    <source>
        <dbReference type="ARBA" id="ARBA00010270"/>
    </source>
</evidence>
<keyword evidence="5" id="KW-0430">Lectin</keyword>
<dbReference type="OrthoDB" id="8003401at2"/>
<evidence type="ECO:0000313" key="10">
    <source>
        <dbReference type="Proteomes" id="UP000189935"/>
    </source>
</evidence>
<protein>
    <recommendedName>
        <fullName evidence="3">Lectin-like protein BA14k</fullName>
    </recommendedName>
</protein>
<dbReference type="Proteomes" id="UP000189935">
    <property type="component" value="Chromosome I"/>
</dbReference>
<dbReference type="RefSeq" id="WP_079538060.1">
    <property type="nucleotide sequence ID" value="NZ_LT670844.1"/>
</dbReference>
<evidence type="ECO:0000256" key="4">
    <source>
        <dbReference type="ARBA" id="ARBA00022475"/>
    </source>
</evidence>
<evidence type="ECO:0000256" key="1">
    <source>
        <dbReference type="ARBA" id="ARBA00004167"/>
    </source>
</evidence>
<evidence type="ECO:0000256" key="8">
    <source>
        <dbReference type="SAM" id="Phobius"/>
    </source>
</evidence>
<dbReference type="AlphaFoldDB" id="A0A1M6NQH8"/>
<evidence type="ECO:0000256" key="5">
    <source>
        <dbReference type="ARBA" id="ARBA00022734"/>
    </source>
</evidence>
<feature type="transmembrane region" description="Helical" evidence="8">
    <location>
        <begin position="82"/>
        <end position="104"/>
    </location>
</feature>
<dbReference type="GO" id="GO:0030246">
    <property type="term" value="F:carbohydrate binding"/>
    <property type="evidence" value="ECO:0007669"/>
    <property type="project" value="UniProtKB-KW"/>
</dbReference>
<dbReference type="GO" id="GO:0016020">
    <property type="term" value="C:membrane"/>
    <property type="evidence" value="ECO:0007669"/>
    <property type="project" value="UniProtKB-SubCell"/>
</dbReference>
<comment type="subcellular location">
    <subcellularLocation>
        <location evidence="1">Membrane</location>
        <topology evidence="1">Single-pass membrane protein</topology>
    </subcellularLocation>
</comment>
<evidence type="ECO:0000256" key="7">
    <source>
        <dbReference type="SAM" id="MobiDB-lite"/>
    </source>
</evidence>
<keyword evidence="8" id="KW-0472">Membrane</keyword>
<gene>
    <name evidence="9" type="ORF">SAMN05444159_2074</name>
</gene>
<feature type="compositionally biased region" description="Basic and acidic residues" evidence="7">
    <location>
        <begin position="115"/>
        <end position="132"/>
    </location>
</feature>
<name>A0A1M6NQH8_9BRAD</name>
<accession>A0A1M6NQH8</accession>
<comment type="function">
    <text evidence="6">Has immunoglobulin-binding and hemagglutination properties, and can bind to mannose. Essential for virulence. May be involved in LPS biosynthesis or polysaccharide transport.</text>
</comment>
<sequence>MPHTIETAPRNENVVEDRTFGTYDVAHWSPEAGGWVGENGEPIKFRPLHPMPGENYLQQGDGLSSSLSEASTSASRARRHRFFPFFLIGTTLVAAALIGVAALVRQALPTPEARQSSENEPRQEVLAKEPAEARRAVDGLNLKLQAEAATAAQSLGQERKKMAALARDAAAGKELAASTVQHALGEERARSAALATELAKARQAVETQVALSSKRGDETAQLKQAAESETAELRQSLQQEHDRAEALATELAKARQAVETQVALSSKRGDETAQLKQAAESETAELRQSLQQEHDRAEALATELAKARQAVETQVALSSKRGDETAQLKQAAESETAELRQSLRQEHDRAEALATELAKARQAVEQKPAAVEERPRISLPAWANNDAFVKPAQAAKQPDVAPDNSKPAIKLETVPLPKRVEHEPRGRAMSADHGYGCQHYRTYDPASGTYKGYDGQRHSCP</sequence>
<keyword evidence="4" id="KW-1003">Cell membrane</keyword>
<evidence type="ECO:0000256" key="6">
    <source>
        <dbReference type="ARBA" id="ARBA00025321"/>
    </source>
</evidence>
<evidence type="ECO:0000256" key="3">
    <source>
        <dbReference type="ARBA" id="ARBA00020552"/>
    </source>
</evidence>
<dbReference type="InterPro" id="IPR012413">
    <property type="entry name" value="BA14K"/>
</dbReference>
<dbReference type="EMBL" id="LT670844">
    <property type="protein sequence ID" value="SHJ97918.1"/>
    <property type="molecule type" value="Genomic_DNA"/>
</dbReference>
<feature type="region of interest" description="Disordered" evidence="7">
    <location>
        <begin position="316"/>
        <end position="349"/>
    </location>
</feature>